<dbReference type="GO" id="GO:0016787">
    <property type="term" value="F:hydrolase activity"/>
    <property type="evidence" value="ECO:0007669"/>
    <property type="project" value="UniProtKB-KW"/>
</dbReference>
<dbReference type="PANTHER" id="PTHR33886:SF8">
    <property type="entry name" value="UNSATURATED RHAMNOGALACTURONAN HYDROLASE (EUROFUNG)"/>
    <property type="match status" value="1"/>
</dbReference>
<dbReference type="SUPFAM" id="SSF48208">
    <property type="entry name" value="Six-hairpin glycosidases"/>
    <property type="match status" value="1"/>
</dbReference>
<gene>
    <name evidence="2" type="ORF">J7W16_17215</name>
</gene>
<organism evidence="2 3">
    <name type="scientific">Halalkalibacter suaedae</name>
    <dbReference type="NCBI Taxonomy" id="2822140"/>
    <lineage>
        <taxon>Bacteria</taxon>
        <taxon>Bacillati</taxon>
        <taxon>Bacillota</taxon>
        <taxon>Bacilli</taxon>
        <taxon>Bacillales</taxon>
        <taxon>Bacillaceae</taxon>
        <taxon>Halalkalibacter</taxon>
    </lineage>
</organism>
<name>A0A940WUV7_9BACI</name>
<evidence type="ECO:0000256" key="1">
    <source>
        <dbReference type="ARBA" id="ARBA00022801"/>
    </source>
</evidence>
<dbReference type="EMBL" id="JAGKSQ010000008">
    <property type="protein sequence ID" value="MBP3952865.1"/>
    <property type="molecule type" value="Genomic_DNA"/>
</dbReference>
<protein>
    <submittedName>
        <fullName evidence="2">Glycoside hydrolase family 88 protein</fullName>
    </submittedName>
</protein>
<dbReference type="RefSeq" id="WP_210598719.1">
    <property type="nucleotide sequence ID" value="NZ_JAGKSQ010000008.1"/>
</dbReference>
<dbReference type="GO" id="GO:0005975">
    <property type="term" value="P:carbohydrate metabolic process"/>
    <property type="evidence" value="ECO:0007669"/>
    <property type="project" value="InterPro"/>
</dbReference>
<reference evidence="2" key="1">
    <citation type="submission" date="2021-03" db="EMBL/GenBank/DDBJ databases">
        <title>Bacillus suaedae sp. nov., isolated from Suaeda aralocaspica.</title>
        <authorList>
            <person name="Lei R.F.R."/>
        </authorList>
    </citation>
    <scope>NUCLEOTIDE SEQUENCE</scope>
    <source>
        <strain evidence="2">YZJH907-2</strain>
    </source>
</reference>
<proteinExistence type="predicted"/>
<dbReference type="Pfam" id="PF07470">
    <property type="entry name" value="Glyco_hydro_88"/>
    <property type="match status" value="1"/>
</dbReference>
<evidence type="ECO:0000313" key="3">
    <source>
        <dbReference type="Proteomes" id="UP000678228"/>
    </source>
</evidence>
<keyword evidence="3" id="KW-1185">Reference proteome</keyword>
<dbReference type="InterPro" id="IPR012341">
    <property type="entry name" value="6hp_glycosidase-like_sf"/>
</dbReference>
<dbReference type="InterPro" id="IPR010905">
    <property type="entry name" value="Glyco_hydro_88"/>
</dbReference>
<keyword evidence="1 2" id="KW-0378">Hydrolase</keyword>
<comment type="caution">
    <text evidence="2">The sequence shown here is derived from an EMBL/GenBank/DDBJ whole genome shotgun (WGS) entry which is preliminary data.</text>
</comment>
<dbReference type="InterPro" id="IPR052043">
    <property type="entry name" value="PolySaccharide_Degr_Enz"/>
</dbReference>
<sequence length="368" mass="42691">MKNQFSTNGITALEWAERASESLMTQFEPILLPPENRWHYHQGVFLCGIYSLWQETKDKVYFDYFKEYVDKLIDENGNFYFERDQLDAIQPGLLLLPLYELTGEERYKIAATKLRNILNTINKTSEGGFWHKDKYPYQMWLDGLYMAGPFTLQFGQQFNEPELIDLVLHQEELMRKNTKDARTGLYFHGWDERGQTPWSVPETNTAPEIWGRSLGWYGLALVDIISMLSDTHSKKAELTSVLQQLVENIVRYQDDETGLWYQVIDKGYEEDNWLESSCSCLFIYTIAKAVNEGYIDKRYLEHANKGYQGVIKHAIKLDEDGHVNLTGICIGTSIGIYDYYVNRETSENDLHGVGAFILASVQLQKCNK</sequence>
<dbReference type="Proteomes" id="UP000678228">
    <property type="component" value="Unassembled WGS sequence"/>
</dbReference>
<evidence type="ECO:0000313" key="2">
    <source>
        <dbReference type="EMBL" id="MBP3952865.1"/>
    </source>
</evidence>
<accession>A0A940WUV7</accession>
<dbReference type="InterPro" id="IPR008928">
    <property type="entry name" value="6-hairpin_glycosidase_sf"/>
</dbReference>
<dbReference type="AlphaFoldDB" id="A0A940WUV7"/>
<dbReference type="PANTHER" id="PTHR33886">
    <property type="entry name" value="UNSATURATED RHAMNOGALACTURONAN HYDROLASE (EUROFUNG)"/>
    <property type="match status" value="1"/>
</dbReference>
<dbReference type="Gene3D" id="1.50.10.10">
    <property type="match status" value="1"/>
</dbReference>